<reference evidence="1" key="1">
    <citation type="journal article" date="2017" name="Nature">
        <title>The sunflower genome provides insights into oil metabolism, flowering and Asterid evolution.</title>
        <authorList>
            <person name="Badouin H."/>
            <person name="Gouzy J."/>
            <person name="Grassa C.J."/>
            <person name="Murat F."/>
            <person name="Staton S.E."/>
            <person name="Cottret L."/>
            <person name="Lelandais-Briere C."/>
            <person name="Owens G.L."/>
            <person name="Carrere S."/>
            <person name="Mayjonade B."/>
            <person name="Legrand L."/>
            <person name="Gill N."/>
            <person name="Kane N.C."/>
            <person name="Bowers J.E."/>
            <person name="Hubner S."/>
            <person name="Bellec A."/>
            <person name="Berard A."/>
            <person name="Berges H."/>
            <person name="Blanchet N."/>
            <person name="Boniface M.C."/>
            <person name="Brunel D."/>
            <person name="Catrice O."/>
            <person name="Chaidir N."/>
            <person name="Claudel C."/>
            <person name="Donnadieu C."/>
            <person name="Faraut T."/>
            <person name="Fievet G."/>
            <person name="Helmstetter N."/>
            <person name="King M."/>
            <person name="Knapp S.J."/>
            <person name="Lai Z."/>
            <person name="Le Paslier M.C."/>
            <person name="Lippi Y."/>
            <person name="Lorenzon L."/>
            <person name="Mandel J.R."/>
            <person name="Marage G."/>
            <person name="Marchand G."/>
            <person name="Marquand E."/>
            <person name="Bret-Mestries E."/>
            <person name="Morien E."/>
            <person name="Nambeesan S."/>
            <person name="Nguyen T."/>
            <person name="Pegot-Espagnet P."/>
            <person name="Pouilly N."/>
            <person name="Raftis F."/>
            <person name="Sallet E."/>
            <person name="Schiex T."/>
            <person name="Thomas J."/>
            <person name="Vandecasteele C."/>
            <person name="Vares D."/>
            <person name="Vear F."/>
            <person name="Vautrin S."/>
            <person name="Crespi M."/>
            <person name="Mangin B."/>
            <person name="Burke J.M."/>
            <person name="Salse J."/>
            <person name="Munos S."/>
            <person name="Vincourt P."/>
            <person name="Rieseberg L.H."/>
            <person name="Langlade N.B."/>
        </authorList>
    </citation>
    <scope>NUCLEOTIDE SEQUENCE</scope>
    <source>
        <tissue evidence="1">Leaves</tissue>
    </source>
</reference>
<reference evidence="1" key="2">
    <citation type="submission" date="2020-06" db="EMBL/GenBank/DDBJ databases">
        <title>Helianthus annuus Genome sequencing and assembly Release 2.</title>
        <authorList>
            <person name="Gouzy J."/>
            <person name="Langlade N."/>
            <person name="Munos S."/>
        </authorList>
    </citation>
    <scope>NUCLEOTIDE SEQUENCE</scope>
    <source>
        <tissue evidence="1">Leaves</tissue>
    </source>
</reference>
<name>A0A9K3GYF6_HELAN</name>
<organism evidence="1 2">
    <name type="scientific">Helianthus annuus</name>
    <name type="common">Common sunflower</name>
    <dbReference type="NCBI Taxonomy" id="4232"/>
    <lineage>
        <taxon>Eukaryota</taxon>
        <taxon>Viridiplantae</taxon>
        <taxon>Streptophyta</taxon>
        <taxon>Embryophyta</taxon>
        <taxon>Tracheophyta</taxon>
        <taxon>Spermatophyta</taxon>
        <taxon>Magnoliopsida</taxon>
        <taxon>eudicotyledons</taxon>
        <taxon>Gunneridae</taxon>
        <taxon>Pentapetalae</taxon>
        <taxon>asterids</taxon>
        <taxon>campanulids</taxon>
        <taxon>Asterales</taxon>
        <taxon>Asteraceae</taxon>
        <taxon>Asteroideae</taxon>
        <taxon>Heliantheae alliance</taxon>
        <taxon>Heliantheae</taxon>
        <taxon>Helianthus</taxon>
    </lineage>
</organism>
<dbReference type="Proteomes" id="UP000215914">
    <property type="component" value="Unassembled WGS sequence"/>
</dbReference>
<protein>
    <submittedName>
        <fullName evidence="1">Uncharacterized protein</fullName>
    </submittedName>
</protein>
<evidence type="ECO:0000313" key="2">
    <source>
        <dbReference type="Proteomes" id="UP000215914"/>
    </source>
</evidence>
<sequence>MLKNNKKVALDKGKLEDAVSYGTNSNLYLPAYAFEGLGASLNESDSVHMVVFSVV</sequence>
<accession>A0A9K3GYF6</accession>
<keyword evidence="2" id="KW-1185">Reference proteome</keyword>
<dbReference type="AlphaFoldDB" id="A0A9K3GYF6"/>
<dbReference type="Gramene" id="mRNA:HanXRQr2_Chr16g0745081">
    <property type="protein sequence ID" value="CDS:HanXRQr2_Chr16g0745081.1"/>
    <property type="gene ID" value="HanXRQr2_Chr16g0745081"/>
</dbReference>
<dbReference type="EMBL" id="MNCJ02000331">
    <property type="protein sequence ID" value="KAF5759748.1"/>
    <property type="molecule type" value="Genomic_DNA"/>
</dbReference>
<comment type="caution">
    <text evidence="1">The sequence shown here is derived from an EMBL/GenBank/DDBJ whole genome shotgun (WGS) entry which is preliminary data.</text>
</comment>
<proteinExistence type="predicted"/>
<evidence type="ECO:0000313" key="1">
    <source>
        <dbReference type="EMBL" id="KAF5759748.1"/>
    </source>
</evidence>
<gene>
    <name evidence="1" type="ORF">HanXRQr2_Chr16g0745081</name>
</gene>